<dbReference type="Pfam" id="PF02517">
    <property type="entry name" value="Rce1-like"/>
    <property type="match status" value="1"/>
</dbReference>
<name>A0A2T4Z4Y0_9BACL</name>
<feature type="transmembrane region" description="Helical" evidence="1">
    <location>
        <begin position="228"/>
        <end position="246"/>
    </location>
</feature>
<keyword evidence="3" id="KW-0378">Hydrolase</keyword>
<feature type="domain" description="CAAX prenyl protease 2/Lysostaphin resistance protein A-like" evidence="2">
    <location>
        <begin position="231"/>
        <end position="318"/>
    </location>
</feature>
<reference evidence="3 4" key="1">
    <citation type="submission" date="2018-04" db="EMBL/GenBank/DDBJ databases">
        <title>Genomic Encyclopedia of Archaeal and Bacterial Type Strains, Phase II (KMG-II): from individual species to whole genera.</title>
        <authorList>
            <person name="Goeker M."/>
        </authorList>
    </citation>
    <scope>NUCLEOTIDE SEQUENCE [LARGE SCALE GENOMIC DNA]</scope>
    <source>
        <strain evidence="3 4">DSM 45169</strain>
    </source>
</reference>
<feature type="transmembrane region" description="Helical" evidence="1">
    <location>
        <begin position="23"/>
        <end position="43"/>
    </location>
</feature>
<protein>
    <submittedName>
        <fullName evidence="3">CAAX prenyl protease-like protein</fullName>
    </submittedName>
</protein>
<organism evidence="3 4">
    <name type="scientific">Desmospora activa DSM 45169</name>
    <dbReference type="NCBI Taxonomy" id="1121389"/>
    <lineage>
        <taxon>Bacteria</taxon>
        <taxon>Bacillati</taxon>
        <taxon>Bacillota</taxon>
        <taxon>Bacilli</taxon>
        <taxon>Bacillales</taxon>
        <taxon>Thermoactinomycetaceae</taxon>
        <taxon>Desmospora</taxon>
    </lineage>
</organism>
<feature type="transmembrane region" description="Helical" evidence="1">
    <location>
        <begin position="285"/>
        <end position="303"/>
    </location>
</feature>
<accession>A0A2T4Z4Y0</accession>
<keyword evidence="4" id="KW-1185">Reference proteome</keyword>
<keyword evidence="1" id="KW-0472">Membrane</keyword>
<sequence>MLPAQSTTAESHSQPPLAQLRHWCAWFLCISFFYMVPMELSTLEWQKTEEGLWRIQSAETPSLWIAFQYLLWMIVTFISSLLFILTGSVQNFAYEKFAFQKQVEGLTVVYYFAWVQFLTMVTLFPYFFISGFGGLEWLDSFFSFLPHFIMVGTALVLFRGSWEALGFDRPRASRWLMMIGVVAGSYLLVFFFLDSLVTEPVARWFNLELASWREDDISAGISQAVESGWVFVLFQLLIIGVVGPIAEEVVFRGLLMKLMWRKIGVGLSILLSSVIFALFHADVAFFAPLLAMGLVMGILYAWFRSLWAPILFHIVNNSVSVLFEVFGF</sequence>
<feature type="transmembrane region" description="Helical" evidence="1">
    <location>
        <begin position="174"/>
        <end position="193"/>
    </location>
</feature>
<dbReference type="EMBL" id="PZZP01000002">
    <property type="protein sequence ID" value="PTM56954.1"/>
    <property type="molecule type" value="Genomic_DNA"/>
</dbReference>
<dbReference type="PANTHER" id="PTHR43592">
    <property type="entry name" value="CAAX AMINO TERMINAL PROTEASE"/>
    <property type="match status" value="1"/>
</dbReference>
<feature type="transmembrane region" description="Helical" evidence="1">
    <location>
        <begin position="108"/>
        <end position="129"/>
    </location>
</feature>
<dbReference type="OrthoDB" id="9782250at2"/>
<feature type="transmembrane region" description="Helical" evidence="1">
    <location>
        <begin position="141"/>
        <end position="162"/>
    </location>
</feature>
<dbReference type="InterPro" id="IPR003675">
    <property type="entry name" value="Rce1/LyrA-like_dom"/>
</dbReference>
<dbReference type="Proteomes" id="UP000241639">
    <property type="component" value="Unassembled WGS sequence"/>
</dbReference>
<comment type="caution">
    <text evidence="3">The sequence shown here is derived from an EMBL/GenBank/DDBJ whole genome shotgun (WGS) entry which is preliminary data.</text>
</comment>
<evidence type="ECO:0000256" key="1">
    <source>
        <dbReference type="SAM" id="Phobius"/>
    </source>
</evidence>
<keyword evidence="3" id="KW-0645">Protease</keyword>
<gene>
    <name evidence="3" type="ORF">C8J48_3287</name>
</gene>
<dbReference type="AlphaFoldDB" id="A0A2T4Z4Y0"/>
<feature type="transmembrane region" description="Helical" evidence="1">
    <location>
        <begin position="63"/>
        <end position="87"/>
    </location>
</feature>
<dbReference type="GO" id="GO:0006508">
    <property type="term" value="P:proteolysis"/>
    <property type="evidence" value="ECO:0007669"/>
    <property type="project" value="UniProtKB-KW"/>
</dbReference>
<dbReference type="GO" id="GO:0080120">
    <property type="term" value="P:CAAX-box protein maturation"/>
    <property type="evidence" value="ECO:0007669"/>
    <property type="project" value="UniProtKB-ARBA"/>
</dbReference>
<evidence type="ECO:0000313" key="3">
    <source>
        <dbReference type="EMBL" id="PTM56954.1"/>
    </source>
</evidence>
<dbReference type="RefSeq" id="WP_107728231.1">
    <property type="nucleotide sequence ID" value="NZ_PZZP01000002.1"/>
</dbReference>
<evidence type="ECO:0000259" key="2">
    <source>
        <dbReference type="Pfam" id="PF02517"/>
    </source>
</evidence>
<proteinExistence type="predicted"/>
<dbReference type="PANTHER" id="PTHR43592:SF15">
    <property type="entry name" value="CAAX AMINO TERMINAL PROTEASE FAMILY PROTEIN"/>
    <property type="match status" value="1"/>
</dbReference>
<keyword evidence="1" id="KW-1133">Transmembrane helix</keyword>
<keyword evidence="1" id="KW-0812">Transmembrane</keyword>
<feature type="transmembrane region" description="Helical" evidence="1">
    <location>
        <begin position="258"/>
        <end position="279"/>
    </location>
</feature>
<evidence type="ECO:0000313" key="4">
    <source>
        <dbReference type="Proteomes" id="UP000241639"/>
    </source>
</evidence>
<dbReference type="GO" id="GO:0004175">
    <property type="term" value="F:endopeptidase activity"/>
    <property type="evidence" value="ECO:0007669"/>
    <property type="project" value="UniProtKB-ARBA"/>
</dbReference>